<reference evidence="2" key="1">
    <citation type="journal article" date="2013" name="Genetics">
        <title>The draft genome and transcriptome of Panagrellus redivivus are shaped by the harsh demands of a free-living lifestyle.</title>
        <authorList>
            <person name="Srinivasan J."/>
            <person name="Dillman A.R."/>
            <person name="Macchietto M.G."/>
            <person name="Heikkinen L."/>
            <person name="Lakso M."/>
            <person name="Fracchia K.M."/>
            <person name="Antoshechkin I."/>
            <person name="Mortazavi A."/>
            <person name="Wong G."/>
            <person name="Sternberg P.W."/>
        </authorList>
    </citation>
    <scope>NUCLEOTIDE SEQUENCE [LARGE SCALE GENOMIC DNA]</scope>
    <source>
        <strain evidence="2">MT8872</strain>
    </source>
</reference>
<protein>
    <submittedName>
        <fullName evidence="3">Amphiphysin</fullName>
    </submittedName>
</protein>
<organism evidence="2 3">
    <name type="scientific">Panagrellus redivivus</name>
    <name type="common">Microworm</name>
    <dbReference type="NCBI Taxonomy" id="6233"/>
    <lineage>
        <taxon>Eukaryota</taxon>
        <taxon>Metazoa</taxon>
        <taxon>Ecdysozoa</taxon>
        <taxon>Nematoda</taxon>
        <taxon>Chromadorea</taxon>
        <taxon>Rhabditida</taxon>
        <taxon>Tylenchina</taxon>
        <taxon>Panagrolaimomorpha</taxon>
        <taxon>Panagrolaimoidea</taxon>
        <taxon>Panagrolaimidae</taxon>
        <taxon>Panagrellus</taxon>
    </lineage>
</organism>
<reference evidence="3" key="2">
    <citation type="submission" date="2020-10" db="UniProtKB">
        <authorList>
            <consortium name="WormBaseParasite"/>
        </authorList>
    </citation>
    <scope>IDENTIFICATION</scope>
</reference>
<dbReference type="Proteomes" id="UP000492821">
    <property type="component" value="Unassembled WGS sequence"/>
</dbReference>
<feature type="compositionally biased region" description="Acidic residues" evidence="1">
    <location>
        <begin position="32"/>
        <end position="41"/>
    </location>
</feature>
<evidence type="ECO:0000313" key="3">
    <source>
        <dbReference type="WBParaSite" id="Pan_g15114.t1"/>
    </source>
</evidence>
<feature type="compositionally biased region" description="Pro residues" evidence="1">
    <location>
        <begin position="19"/>
        <end position="31"/>
    </location>
</feature>
<evidence type="ECO:0000256" key="1">
    <source>
        <dbReference type="SAM" id="MobiDB-lite"/>
    </source>
</evidence>
<accession>A0A7E4ZSM5</accession>
<keyword evidence="2" id="KW-1185">Reference proteome</keyword>
<proteinExistence type="predicted"/>
<name>A0A7E4ZSM5_PANRE</name>
<evidence type="ECO:0000313" key="2">
    <source>
        <dbReference type="Proteomes" id="UP000492821"/>
    </source>
</evidence>
<dbReference type="WBParaSite" id="Pan_g15114.t1">
    <property type="protein sequence ID" value="Pan_g15114.t1"/>
    <property type="gene ID" value="Pan_g15114"/>
</dbReference>
<sequence length="94" mass="10262">MNRTPSPDSGIEVEGDVSPPVPAADPHPQELPPDEGMEEVNPEGHDDNLPGENAPQDQKGIPLFKLPIFEFDEELEENADAGSSHWLDADQAFF</sequence>
<dbReference type="AlphaFoldDB" id="A0A7E4ZSM5"/>
<feature type="region of interest" description="Disordered" evidence="1">
    <location>
        <begin position="1"/>
        <end position="59"/>
    </location>
</feature>